<dbReference type="InterPro" id="IPR029063">
    <property type="entry name" value="SAM-dependent_MTases_sf"/>
</dbReference>
<dbReference type="AlphaFoldDB" id="A0AAV8UMG4"/>
<dbReference type="PANTHER" id="PTHR44068">
    <property type="entry name" value="ZGC:194242"/>
    <property type="match status" value="1"/>
</dbReference>
<dbReference type="Gene3D" id="3.40.50.150">
    <property type="entry name" value="Vaccinia Virus protein VP39"/>
    <property type="match status" value="1"/>
</dbReference>
<evidence type="ECO:0000256" key="4">
    <source>
        <dbReference type="ARBA" id="ARBA00038188"/>
    </source>
</evidence>
<keyword evidence="2 5" id="KW-0808">Transferase</keyword>
<dbReference type="EC" id="2.1.1.-" evidence="6"/>
<dbReference type="EMBL" id="JAMWBK010000008">
    <property type="protein sequence ID" value="KAJ8902743.1"/>
    <property type="molecule type" value="Genomic_DNA"/>
</dbReference>
<keyword evidence="1 5" id="KW-0489">Methyltransferase</keyword>
<reference evidence="8 9" key="1">
    <citation type="journal article" date="2023" name="Nat. Commun.">
        <title>Origin of minicircular mitochondrial genomes in red algae.</title>
        <authorList>
            <person name="Lee Y."/>
            <person name="Cho C.H."/>
            <person name="Lee Y.M."/>
            <person name="Park S.I."/>
            <person name="Yang J.H."/>
            <person name="West J.A."/>
            <person name="Bhattacharya D."/>
            <person name="Yoon H.S."/>
        </authorList>
    </citation>
    <scope>NUCLEOTIDE SEQUENCE [LARGE SCALE GENOMIC DNA]</scope>
    <source>
        <strain evidence="8 9">CCMP1338</strain>
        <tissue evidence="8">Whole cell</tissue>
    </source>
</reference>
<dbReference type="PANTHER" id="PTHR44068:SF1">
    <property type="entry name" value="HYPOTHETICAL LOC100005854"/>
    <property type="match status" value="1"/>
</dbReference>
<protein>
    <recommendedName>
        <fullName evidence="6">Methyltransferase</fullName>
        <ecNumber evidence="6">2.1.1.-</ecNumber>
    </recommendedName>
</protein>
<evidence type="ECO:0000256" key="1">
    <source>
        <dbReference type="ARBA" id="ARBA00022603"/>
    </source>
</evidence>
<evidence type="ECO:0000256" key="2">
    <source>
        <dbReference type="ARBA" id="ARBA00022679"/>
    </source>
</evidence>
<sequence length="356" mass="40279">MGSLLNVNRYEQEFLKNKSNAVELTTRGRADTYFARFKEDSEELRNQRIAVTDKGAGKDLVQEYYSISTDLYEYGWGESFHFGILWADSSFEDAIRRYEYFLALKMKLNKDDVVLDLGCGVGGPMRNIARFSGAKIIGVNISEYQVYRTNLLNGEAGLMNQCRAVTGDFTKLEFDDSSVDGAYAIEATCHTNDKDSVYSEAFRVLKPGAYFSAWEWVTTDKYDANDPEHQRVRFNLEKGNGLPETAPWHEVIASLKRCGFEVIEYFDGCEQGELPWWNSLNSGWSLRGFSRTWFGIRFTGALLWALEKVGMVSPGMYEAQNNLQCGADMLVLGGKMGIYSPMFFFLARKPTTADGS</sequence>
<evidence type="ECO:0000259" key="7">
    <source>
        <dbReference type="PROSITE" id="PS51685"/>
    </source>
</evidence>
<evidence type="ECO:0000313" key="9">
    <source>
        <dbReference type="Proteomes" id="UP001157974"/>
    </source>
</evidence>
<keyword evidence="9" id="KW-1185">Reference proteome</keyword>
<name>A0AAV8UMG4_9RHOD</name>
<dbReference type="GO" id="GO:0003838">
    <property type="term" value="F:sterol 24-C-methyltransferase activity"/>
    <property type="evidence" value="ECO:0007669"/>
    <property type="project" value="TreeGrafter"/>
</dbReference>
<organism evidence="8 9">
    <name type="scientific">Rhodosorus marinus</name>
    <dbReference type="NCBI Taxonomy" id="101924"/>
    <lineage>
        <taxon>Eukaryota</taxon>
        <taxon>Rhodophyta</taxon>
        <taxon>Stylonematophyceae</taxon>
        <taxon>Stylonematales</taxon>
        <taxon>Stylonemataceae</taxon>
        <taxon>Rhodosorus</taxon>
    </lineage>
</organism>
<dbReference type="InterPro" id="IPR013216">
    <property type="entry name" value="Methyltransf_11"/>
</dbReference>
<dbReference type="GO" id="GO:0032259">
    <property type="term" value="P:methylation"/>
    <property type="evidence" value="ECO:0007669"/>
    <property type="project" value="UniProtKB-KW"/>
</dbReference>
<comment type="similarity">
    <text evidence="4 5 6">Belongs to the class I-like SAM-binding methyltransferase superfamily. Erg6/SMT family.</text>
</comment>
<dbReference type="InterPro" id="IPR013705">
    <property type="entry name" value="Sterol_MeTrfase_C"/>
</dbReference>
<dbReference type="GO" id="GO:0016126">
    <property type="term" value="P:sterol biosynthetic process"/>
    <property type="evidence" value="ECO:0007669"/>
    <property type="project" value="TreeGrafter"/>
</dbReference>
<dbReference type="InterPro" id="IPR030384">
    <property type="entry name" value="MeTrfase_SMT"/>
</dbReference>
<dbReference type="Pfam" id="PF08498">
    <property type="entry name" value="Sterol_MT_C"/>
    <property type="match status" value="1"/>
</dbReference>
<comment type="caution">
    <text evidence="8">The sequence shown here is derived from an EMBL/GenBank/DDBJ whole genome shotgun (WGS) entry which is preliminary data.</text>
</comment>
<gene>
    <name evidence="8" type="ORF">NDN08_006063</name>
</gene>
<dbReference type="CDD" id="cd02440">
    <property type="entry name" value="AdoMet_MTases"/>
    <property type="match status" value="1"/>
</dbReference>
<dbReference type="InterPro" id="IPR050447">
    <property type="entry name" value="Erg6_SMT_methyltransf"/>
</dbReference>
<feature type="domain" description="SAM-dependent methyltransferase Erg6/SMT-type" evidence="7">
    <location>
        <begin position="64"/>
        <end position="350"/>
    </location>
</feature>
<dbReference type="SUPFAM" id="SSF53335">
    <property type="entry name" value="S-adenosyl-L-methionine-dependent methyltransferases"/>
    <property type="match status" value="1"/>
</dbReference>
<dbReference type="Proteomes" id="UP001157974">
    <property type="component" value="Unassembled WGS sequence"/>
</dbReference>
<evidence type="ECO:0000256" key="5">
    <source>
        <dbReference type="PROSITE-ProRule" id="PRU01022"/>
    </source>
</evidence>
<dbReference type="PROSITE" id="PS51685">
    <property type="entry name" value="SAM_MT_ERG6_SMT"/>
    <property type="match status" value="1"/>
</dbReference>
<evidence type="ECO:0000256" key="6">
    <source>
        <dbReference type="RuleBase" id="RU362025"/>
    </source>
</evidence>
<evidence type="ECO:0000313" key="8">
    <source>
        <dbReference type="EMBL" id="KAJ8902743.1"/>
    </source>
</evidence>
<accession>A0AAV8UMG4</accession>
<proteinExistence type="inferred from homology"/>
<dbReference type="GO" id="GO:0005783">
    <property type="term" value="C:endoplasmic reticulum"/>
    <property type="evidence" value="ECO:0007669"/>
    <property type="project" value="TreeGrafter"/>
</dbReference>
<keyword evidence="3 5" id="KW-0949">S-adenosyl-L-methionine</keyword>
<evidence type="ECO:0000256" key="3">
    <source>
        <dbReference type="ARBA" id="ARBA00022691"/>
    </source>
</evidence>
<dbReference type="Pfam" id="PF08241">
    <property type="entry name" value="Methyltransf_11"/>
    <property type="match status" value="1"/>
</dbReference>